<feature type="domain" description="Cyclin-like" evidence="5">
    <location>
        <begin position="307"/>
        <end position="396"/>
    </location>
</feature>
<dbReference type="InterPro" id="IPR013763">
    <property type="entry name" value="Cyclin-like_dom"/>
</dbReference>
<keyword evidence="1" id="KW-0132">Cell division</keyword>
<feature type="domain" description="Cyclin C-terminal" evidence="6">
    <location>
        <begin position="303"/>
        <end position="423"/>
    </location>
</feature>
<dbReference type="InterPro" id="IPR004367">
    <property type="entry name" value="Cyclin_C-dom"/>
</dbReference>
<keyword evidence="7" id="KW-1185">Reference proteome</keyword>
<dbReference type="SMART" id="SM01332">
    <property type="entry name" value="Cyclin_C"/>
    <property type="match status" value="1"/>
</dbReference>
<evidence type="ECO:0000256" key="3">
    <source>
        <dbReference type="ARBA" id="ARBA00023306"/>
    </source>
</evidence>
<accession>A0ABM1MCQ5</accession>
<dbReference type="RefSeq" id="XP_017772355.1">
    <property type="nucleotide sequence ID" value="XM_017916866.1"/>
</dbReference>
<keyword evidence="2 4" id="KW-0195">Cyclin</keyword>
<name>A0ABM1MCQ5_NICVS</name>
<dbReference type="InterPro" id="IPR006671">
    <property type="entry name" value="Cyclin_N"/>
</dbReference>
<dbReference type="SMART" id="SM00385">
    <property type="entry name" value="CYCLIN"/>
    <property type="match status" value="2"/>
</dbReference>
<comment type="similarity">
    <text evidence="4">Belongs to the cyclin family.</text>
</comment>
<dbReference type="Pfam" id="PF00134">
    <property type="entry name" value="Cyclin_N"/>
    <property type="match status" value="1"/>
</dbReference>
<dbReference type="Pfam" id="PF02984">
    <property type="entry name" value="Cyclin_C"/>
    <property type="match status" value="1"/>
</dbReference>
<feature type="non-terminal residue" evidence="8">
    <location>
        <position position="433"/>
    </location>
</feature>
<evidence type="ECO:0000259" key="5">
    <source>
        <dbReference type="SMART" id="SM00385"/>
    </source>
</evidence>
<sequence>MQQIQETKMIALRESADKLMRLVKKYTKTQEVIKNEVLYLNKIISELPNDIQIACKKTKKPKLSPYEASSSEDEEQLEENTNYRTIQKEKQMGNNSDFLCILLRDGNVKWKSESIQRSPIKIAKKLKVKKTVNPSNGVYLRRQETDLDENYISSAECYSAEEWEVAIENIKGIMEYITLENWRIYSIRKDFLNDDHKSTPKMRSDLMNWMSEVHLDFKFLSETFHQSVFTVDRYLQANKNIGHETLQLVGTSAMLIAGKRNEENLLPDVSEFLYFCNDSFSKEQIHFMEGDILKRLDFSFNRPSSLHFLRRFNKIAKANKSQHTLGEYLLELALLEYGICHIKPSLQAAAACCLSISILKRSKPIKVWIETLFHYTEYYYTDIEDTMAELSAALLRAETSKFQAIRKKYASSQFSEMSLNYKLKGALVRRLAR</sequence>
<dbReference type="SUPFAM" id="SSF47954">
    <property type="entry name" value="Cyclin-like"/>
    <property type="match status" value="2"/>
</dbReference>
<gene>
    <name evidence="8" type="primary">LOC108559549</name>
</gene>
<feature type="domain" description="Cyclin-like" evidence="5">
    <location>
        <begin position="208"/>
        <end position="294"/>
    </location>
</feature>
<dbReference type="PIRSF" id="PIRSF001771">
    <property type="entry name" value="Cyclin_A_B_D_E"/>
    <property type="match status" value="1"/>
</dbReference>
<protein>
    <submittedName>
        <fullName evidence="8">G2/mitotic-specific cyclin-B-like</fullName>
    </submittedName>
</protein>
<proteinExistence type="inferred from homology"/>
<evidence type="ECO:0000259" key="6">
    <source>
        <dbReference type="SMART" id="SM01332"/>
    </source>
</evidence>
<evidence type="ECO:0000313" key="7">
    <source>
        <dbReference type="Proteomes" id="UP000695000"/>
    </source>
</evidence>
<evidence type="ECO:0000256" key="2">
    <source>
        <dbReference type="ARBA" id="ARBA00023127"/>
    </source>
</evidence>
<dbReference type="InterPro" id="IPR039361">
    <property type="entry name" value="Cyclin"/>
</dbReference>
<evidence type="ECO:0000313" key="8">
    <source>
        <dbReference type="RefSeq" id="XP_017772355.1"/>
    </source>
</evidence>
<keyword evidence="3" id="KW-0131">Cell cycle</keyword>
<dbReference type="Proteomes" id="UP000695000">
    <property type="component" value="Unplaced"/>
</dbReference>
<evidence type="ECO:0000256" key="1">
    <source>
        <dbReference type="ARBA" id="ARBA00022618"/>
    </source>
</evidence>
<evidence type="ECO:0000256" key="4">
    <source>
        <dbReference type="RuleBase" id="RU000383"/>
    </source>
</evidence>
<organism evidence="7 8">
    <name type="scientific">Nicrophorus vespilloides</name>
    <name type="common">Boreal carrion beetle</name>
    <dbReference type="NCBI Taxonomy" id="110193"/>
    <lineage>
        <taxon>Eukaryota</taxon>
        <taxon>Metazoa</taxon>
        <taxon>Ecdysozoa</taxon>
        <taxon>Arthropoda</taxon>
        <taxon>Hexapoda</taxon>
        <taxon>Insecta</taxon>
        <taxon>Pterygota</taxon>
        <taxon>Neoptera</taxon>
        <taxon>Endopterygota</taxon>
        <taxon>Coleoptera</taxon>
        <taxon>Polyphaga</taxon>
        <taxon>Staphyliniformia</taxon>
        <taxon>Silphidae</taxon>
        <taxon>Nicrophorinae</taxon>
        <taxon>Nicrophorus</taxon>
    </lineage>
</organism>
<dbReference type="PANTHER" id="PTHR10177">
    <property type="entry name" value="CYCLINS"/>
    <property type="match status" value="1"/>
</dbReference>
<dbReference type="InterPro" id="IPR036915">
    <property type="entry name" value="Cyclin-like_sf"/>
</dbReference>
<dbReference type="GeneID" id="108559549"/>
<dbReference type="Gene3D" id="1.10.472.10">
    <property type="entry name" value="Cyclin-like"/>
    <property type="match status" value="2"/>
</dbReference>
<reference evidence="8" key="1">
    <citation type="submission" date="2025-08" db="UniProtKB">
        <authorList>
            <consortium name="RefSeq"/>
        </authorList>
    </citation>
    <scope>IDENTIFICATION</scope>
    <source>
        <tissue evidence="8">Whole Larva</tissue>
    </source>
</reference>
<dbReference type="InterPro" id="IPR046965">
    <property type="entry name" value="Cyclin_A/B-like"/>
</dbReference>